<dbReference type="InterPro" id="IPR036388">
    <property type="entry name" value="WH-like_DNA-bd_sf"/>
</dbReference>
<dbReference type="RefSeq" id="WP_213170663.1">
    <property type="nucleotide sequence ID" value="NZ_CP070496.1"/>
</dbReference>
<dbReference type="CDD" id="cd00090">
    <property type="entry name" value="HTH_ARSR"/>
    <property type="match status" value="1"/>
</dbReference>
<feature type="domain" description="HTH arsR-type" evidence="1">
    <location>
        <begin position="7"/>
        <end position="94"/>
    </location>
</feature>
<gene>
    <name evidence="2" type="ORF">JQS30_12920</name>
</gene>
<dbReference type="AlphaFoldDB" id="A0A895XI84"/>
<reference evidence="2" key="1">
    <citation type="submission" date="2021-02" db="EMBL/GenBank/DDBJ databases">
        <title>Natronoglycomyces albus gen. nov., sp. nov, a haloalkaliphilic actinobacterium from a soda solonchak soil.</title>
        <authorList>
            <person name="Sorokin D.Y."/>
            <person name="Khijniak T.V."/>
            <person name="Zakharycheva A.P."/>
            <person name="Boueva O.V."/>
            <person name="Ariskina E.V."/>
            <person name="Hahnke R.L."/>
            <person name="Bunk B."/>
            <person name="Sproer C."/>
            <person name="Schumann P."/>
            <person name="Evtushenko L.I."/>
            <person name="Kublanov I.V."/>
        </authorList>
    </citation>
    <scope>NUCLEOTIDE SEQUENCE</scope>
    <source>
        <strain evidence="2">DSM 106290</strain>
    </source>
</reference>
<dbReference type="SMART" id="SM00418">
    <property type="entry name" value="HTH_ARSR"/>
    <property type="match status" value="1"/>
</dbReference>
<protein>
    <submittedName>
        <fullName evidence="2">Winged helix-turn-helix transcriptional regulator</fullName>
    </submittedName>
</protein>
<dbReference type="EMBL" id="CP070496">
    <property type="protein sequence ID" value="QSB04667.1"/>
    <property type="molecule type" value="Genomic_DNA"/>
</dbReference>
<sequence>MRITDPRAMRALAHPLRLDLIELLGTYGDSTAAQCARRLNSNQASCSFHLRQLAKYGYVEQAEPTGDARERPWRLTDIEQSWSPTGAAAEELERVFVQREAERILSWRSQQEAEPWRDTGFLGGSTVPMTAEELAEVRNQLHAVLAPYIDRLSDRTDWPEDHRFVRIFIAGTPHTENGD</sequence>
<keyword evidence="3" id="KW-1185">Reference proteome</keyword>
<accession>A0A895XI84</accession>
<name>A0A895XI84_9ACTN</name>
<dbReference type="Gene3D" id="1.10.10.10">
    <property type="entry name" value="Winged helix-like DNA-binding domain superfamily/Winged helix DNA-binding domain"/>
    <property type="match status" value="1"/>
</dbReference>
<dbReference type="InterPro" id="IPR011991">
    <property type="entry name" value="ArsR-like_HTH"/>
</dbReference>
<evidence type="ECO:0000313" key="2">
    <source>
        <dbReference type="EMBL" id="QSB04667.1"/>
    </source>
</evidence>
<dbReference type="Pfam" id="PF12840">
    <property type="entry name" value="HTH_20"/>
    <property type="match status" value="1"/>
</dbReference>
<dbReference type="InterPro" id="IPR036390">
    <property type="entry name" value="WH_DNA-bd_sf"/>
</dbReference>
<evidence type="ECO:0000259" key="1">
    <source>
        <dbReference type="SMART" id="SM00418"/>
    </source>
</evidence>
<dbReference type="Proteomes" id="UP000662939">
    <property type="component" value="Chromosome"/>
</dbReference>
<dbReference type="KEGG" id="nav:JQS30_12920"/>
<organism evidence="2 3">
    <name type="scientific">Natronoglycomyces albus</name>
    <dbReference type="NCBI Taxonomy" id="2811108"/>
    <lineage>
        <taxon>Bacteria</taxon>
        <taxon>Bacillati</taxon>
        <taxon>Actinomycetota</taxon>
        <taxon>Actinomycetes</taxon>
        <taxon>Glycomycetales</taxon>
        <taxon>Glycomycetaceae</taxon>
        <taxon>Natronoglycomyces</taxon>
    </lineage>
</organism>
<dbReference type="InterPro" id="IPR001845">
    <property type="entry name" value="HTH_ArsR_DNA-bd_dom"/>
</dbReference>
<evidence type="ECO:0000313" key="3">
    <source>
        <dbReference type="Proteomes" id="UP000662939"/>
    </source>
</evidence>
<proteinExistence type="predicted"/>
<dbReference type="SUPFAM" id="SSF46785">
    <property type="entry name" value="Winged helix' DNA-binding domain"/>
    <property type="match status" value="1"/>
</dbReference>
<dbReference type="GO" id="GO:0003700">
    <property type="term" value="F:DNA-binding transcription factor activity"/>
    <property type="evidence" value="ECO:0007669"/>
    <property type="project" value="InterPro"/>
</dbReference>